<comment type="caution">
    <text evidence="2">The sequence shown here is derived from an EMBL/GenBank/DDBJ whole genome shotgun (WGS) entry which is preliminary data.</text>
</comment>
<dbReference type="RefSeq" id="XP_062653716.1">
    <property type="nucleotide sequence ID" value="XM_062804994.1"/>
</dbReference>
<dbReference type="EMBL" id="JAUEPN010000015">
    <property type="protein sequence ID" value="KAK3290202.1"/>
    <property type="molecule type" value="Genomic_DNA"/>
</dbReference>
<dbReference type="GeneID" id="87841942"/>
<feature type="domain" description="Aminoglycoside phosphotransferase" evidence="1">
    <location>
        <begin position="94"/>
        <end position="320"/>
    </location>
</feature>
<dbReference type="Gene3D" id="3.90.1200.10">
    <property type="match status" value="1"/>
</dbReference>
<reference evidence="2" key="2">
    <citation type="submission" date="2023-06" db="EMBL/GenBank/DDBJ databases">
        <authorList>
            <consortium name="Lawrence Berkeley National Laboratory"/>
            <person name="Haridas S."/>
            <person name="Hensen N."/>
            <person name="Bonometti L."/>
            <person name="Westerberg I."/>
            <person name="Brannstrom I.O."/>
            <person name="Guillou S."/>
            <person name="Cros-Aarteil S."/>
            <person name="Calhoun S."/>
            <person name="Kuo A."/>
            <person name="Mondo S."/>
            <person name="Pangilinan J."/>
            <person name="Riley R."/>
            <person name="Labutti K."/>
            <person name="Andreopoulos B."/>
            <person name="Lipzen A."/>
            <person name="Chen C."/>
            <person name="Yanf M."/>
            <person name="Daum C."/>
            <person name="Ng V."/>
            <person name="Clum A."/>
            <person name="Steindorff A."/>
            <person name="Ohm R."/>
            <person name="Martin F."/>
            <person name="Silar P."/>
            <person name="Natvig D."/>
            <person name="Lalanne C."/>
            <person name="Gautier V."/>
            <person name="Ament-Velasquez S.L."/>
            <person name="Kruys A."/>
            <person name="Hutchinson M.I."/>
            <person name="Powell A.J."/>
            <person name="Barry K."/>
            <person name="Miller A.N."/>
            <person name="Grigoriev I.V."/>
            <person name="Debuchy R."/>
            <person name="Gladieux P."/>
            <person name="Thoren M.H."/>
            <person name="Johannesson H."/>
        </authorList>
    </citation>
    <scope>NUCLEOTIDE SEQUENCE</scope>
    <source>
        <strain evidence="2">CBS 168.71</strain>
    </source>
</reference>
<accession>A0AAE0H5D9</accession>
<dbReference type="Pfam" id="PF01636">
    <property type="entry name" value="APH"/>
    <property type="match status" value="1"/>
</dbReference>
<keyword evidence="3" id="KW-1185">Reference proteome</keyword>
<name>A0AAE0H5D9_9PEZI</name>
<dbReference type="SUPFAM" id="SSF56112">
    <property type="entry name" value="Protein kinase-like (PK-like)"/>
    <property type="match status" value="1"/>
</dbReference>
<organism evidence="2 3">
    <name type="scientific">Chaetomium fimeti</name>
    <dbReference type="NCBI Taxonomy" id="1854472"/>
    <lineage>
        <taxon>Eukaryota</taxon>
        <taxon>Fungi</taxon>
        <taxon>Dikarya</taxon>
        <taxon>Ascomycota</taxon>
        <taxon>Pezizomycotina</taxon>
        <taxon>Sordariomycetes</taxon>
        <taxon>Sordariomycetidae</taxon>
        <taxon>Sordariales</taxon>
        <taxon>Chaetomiaceae</taxon>
        <taxon>Chaetomium</taxon>
    </lineage>
</organism>
<dbReference type="InterPro" id="IPR051678">
    <property type="entry name" value="AGP_Transferase"/>
</dbReference>
<dbReference type="PANTHER" id="PTHR21310:SF51">
    <property type="entry name" value="AMINOGLYCOSIDE PHOSPHOTRANSFERASE DOMAIN-CONTAINING PROTEIN"/>
    <property type="match status" value="1"/>
</dbReference>
<dbReference type="AlphaFoldDB" id="A0AAE0H5D9"/>
<dbReference type="InterPro" id="IPR002575">
    <property type="entry name" value="Aminoglycoside_PTrfase"/>
</dbReference>
<proteinExistence type="predicted"/>
<evidence type="ECO:0000259" key="1">
    <source>
        <dbReference type="Pfam" id="PF01636"/>
    </source>
</evidence>
<sequence length="478" mass="52791">MPPHDIPSPVASDEDDLERFTPVLALLQLSEIPGAAARLWATKNPEKTLSGLPVVGGPLHGSYHILFPVEFPEQGAKWLLKIPINGAAEHWDELSAEQLQSEARTMQFIKRRTSIPLPEVFGFSTSLANPLGCPHIWLSFIPGVSLYDFWFNTPPTADDDDDALHRRRIQILKDVASAMVQLGQLRFPKGGRLVFDAGDDNGDPVGVGPQRQLDDAACQKRLMRDPPDYMPVYFAAGPFKTAREFYTCPLEREAMPPLAILAGQQRLLRFLLDCMADFFEGVKGGGEEFVLTHPDFDIQNFIVSPTDGRLVGIIDWDGVGAWPVSLGNLRYPGWLTRDWDPGMYGYGEDGVLADGVTREDSPETLQRCRWAYWKAVRDSLEELEAGQAGSREGKGGGEYETSATIITENLHIAAAGNGRANILKKIVDEIAAVVDVPCENGPEFFYMELAMAGQGEWKDGVKEALRAGLETLLRDQLL</sequence>
<gene>
    <name evidence="2" type="ORF">B0H64DRAFT_413623</name>
</gene>
<evidence type="ECO:0000313" key="3">
    <source>
        <dbReference type="Proteomes" id="UP001278766"/>
    </source>
</evidence>
<dbReference type="PANTHER" id="PTHR21310">
    <property type="entry name" value="AMINOGLYCOSIDE PHOSPHOTRANSFERASE-RELATED-RELATED"/>
    <property type="match status" value="1"/>
</dbReference>
<dbReference type="InterPro" id="IPR011009">
    <property type="entry name" value="Kinase-like_dom_sf"/>
</dbReference>
<evidence type="ECO:0000313" key="2">
    <source>
        <dbReference type="EMBL" id="KAK3290202.1"/>
    </source>
</evidence>
<dbReference type="Proteomes" id="UP001278766">
    <property type="component" value="Unassembled WGS sequence"/>
</dbReference>
<reference evidence="2" key="1">
    <citation type="journal article" date="2023" name="Mol. Phylogenet. Evol.">
        <title>Genome-scale phylogeny and comparative genomics of the fungal order Sordariales.</title>
        <authorList>
            <person name="Hensen N."/>
            <person name="Bonometti L."/>
            <person name="Westerberg I."/>
            <person name="Brannstrom I.O."/>
            <person name="Guillou S."/>
            <person name="Cros-Aarteil S."/>
            <person name="Calhoun S."/>
            <person name="Haridas S."/>
            <person name="Kuo A."/>
            <person name="Mondo S."/>
            <person name="Pangilinan J."/>
            <person name="Riley R."/>
            <person name="LaButti K."/>
            <person name="Andreopoulos B."/>
            <person name="Lipzen A."/>
            <person name="Chen C."/>
            <person name="Yan M."/>
            <person name="Daum C."/>
            <person name="Ng V."/>
            <person name="Clum A."/>
            <person name="Steindorff A."/>
            <person name="Ohm R.A."/>
            <person name="Martin F."/>
            <person name="Silar P."/>
            <person name="Natvig D.O."/>
            <person name="Lalanne C."/>
            <person name="Gautier V."/>
            <person name="Ament-Velasquez S.L."/>
            <person name="Kruys A."/>
            <person name="Hutchinson M.I."/>
            <person name="Powell A.J."/>
            <person name="Barry K."/>
            <person name="Miller A.N."/>
            <person name="Grigoriev I.V."/>
            <person name="Debuchy R."/>
            <person name="Gladieux P."/>
            <person name="Hiltunen Thoren M."/>
            <person name="Johannesson H."/>
        </authorList>
    </citation>
    <scope>NUCLEOTIDE SEQUENCE</scope>
    <source>
        <strain evidence="2">CBS 168.71</strain>
    </source>
</reference>
<protein>
    <recommendedName>
        <fullName evidence="1">Aminoglycoside phosphotransferase domain-containing protein</fullName>
    </recommendedName>
</protein>